<proteinExistence type="predicted"/>
<gene>
    <name evidence="2" type="ORF">A4X13_0g3049</name>
</gene>
<comment type="caution">
    <text evidence="2">The sequence shown here is derived from an EMBL/GenBank/DDBJ whole genome shotgun (WGS) entry which is preliminary data.</text>
</comment>
<name>A0A177TEI1_9BASI</name>
<evidence type="ECO:0000313" key="3">
    <source>
        <dbReference type="Proteomes" id="UP000077521"/>
    </source>
</evidence>
<dbReference type="Proteomes" id="UP000077521">
    <property type="component" value="Unassembled WGS sequence"/>
</dbReference>
<evidence type="ECO:0000313" key="2">
    <source>
        <dbReference type="EMBL" id="KAE8255400.1"/>
    </source>
</evidence>
<feature type="region of interest" description="Disordered" evidence="1">
    <location>
        <begin position="204"/>
        <end position="248"/>
    </location>
</feature>
<reference evidence="2" key="1">
    <citation type="submission" date="2016-04" db="EMBL/GenBank/DDBJ databases">
        <authorList>
            <person name="Nguyen H.D."/>
            <person name="Samba Siva P."/>
            <person name="Cullis J."/>
            <person name="Levesque C.A."/>
            <person name="Hambleton S."/>
        </authorList>
    </citation>
    <scope>NUCLEOTIDE SEQUENCE</scope>
    <source>
        <strain evidence="2">DAOMC 236416</strain>
    </source>
</reference>
<protein>
    <submittedName>
        <fullName evidence="2">Uncharacterized protein</fullName>
    </submittedName>
</protein>
<dbReference type="EMBL" id="LWDF02000160">
    <property type="protein sequence ID" value="KAE8255400.1"/>
    <property type="molecule type" value="Genomic_DNA"/>
</dbReference>
<reference evidence="2" key="2">
    <citation type="journal article" date="2019" name="IMA Fungus">
        <title>Genome sequencing and comparison of five Tilletia species to identify candidate genes for the detection of regulated species infecting wheat.</title>
        <authorList>
            <person name="Nguyen H.D.T."/>
            <person name="Sultana T."/>
            <person name="Kesanakurti P."/>
            <person name="Hambleton S."/>
        </authorList>
    </citation>
    <scope>NUCLEOTIDE SEQUENCE</scope>
    <source>
        <strain evidence="2">DAOMC 236416</strain>
    </source>
</reference>
<dbReference type="AlphaFoldDB" id="A0A177TEI1"/>
<keyword evidence="3" id="KW-1185">Reference proteome</keyword>
<sequence length="248" mass="27171">MDAEHRTWIVPPLSGVPDELTPTEDSLHGAYLNSGRMSEGLARLHSTSVIFKQAAARNDKISTGSAETIARVLVATQEDVKHHLHTVQNRFESEIDDFRSRLDKEINLAHAAMKLRMENELKDANEGIGRKLEWTRSTVAATLQDAASSSHDGVKEAIEVLNACGTNLQRDINSTENNYMRSLAQIVMGNTWSAALPEAMRAVQQPPADNQQPPPLYVPRGNDPRAAATADNTRSTTAEDHNASASRV</sequence>
<evidence type="ECO:0000256" key="1">
    <source>
        <dbReference type="SAM" id="MobiDB-lite"/>
    </source>
</evidence>
<accession>A0A177TEI1</accession>
<organism evidence="2 3">
    <name type="scientific">Tilletia indica</name>
    <dbReference type="NCBI Taxonomy" id="43049"/>
    <lineage>
        <taxon>Eukaryota</taxon>
        <taxon>Fungi</taxon>
        <taxon>Dikarya</taxon>
        <taxon>Basidiomycota</taxon>
        <taxon>Ustilaginomycotina</taxon>
        <taxon>Exobasidiomycetes</taxon>
        <taxon>Tilletiales</taxon>
        <taxon>Tilletiaceae</taxon>
        <taxon>Tilletia</taxon>
    </lineage>
</organism>